<evidence type="ECO:0000313" key="5">
    <source>
        <dbReference type="Proteomes" id="UP000755667"/>
    </source>
</evidence>
<dbReference type="InterPro" id="IPR002477">
    <property type="entry name" value="Peptidoglycan-bd-like"/>
</dbReference>
<dbReference type="AlphaFoldDB" id="A0A9Q2PG72"/>
<dbReference type="Proteomes" id="UP000809440">
    <property type="component" value="Unassembled WGS sequence"/>
</dbReference>
<evidence type="ECO:0000313" key="3">
    <source>
        <dbReference type="EMBL" id="MBM2415222.1"/>
    </source>
</evidence>
<keyword evidence="6" id="KW-1185">Reference proteome</keyword>
<dbReference type="EMBL" id="JAFBXE010000034">
    <property type="protein sequence ID" value="MBM2415222.1"/>
    <property type="molecule type" value="Genomic_DNA"/>
</dbReference>
<dbReference type="InterPro" id="IPR036365">
    <property type="entry name" value="PGBD-like_sf"/>
</dbReference>
<sequence>MRKICATLATALTFSTVTPSLAATSDGDFAVYGWGARDCNTIIAVLNGDQAAQAQAQLAEWISGFISAQNRMGEGLYDITPIKSHVPMVSLARNICANNPDQLFENVVFAILENFSALKLVENSPLVQVSHNGQAVSVNEETIRRVQEVLIADGKLSEGAADGQFGPQTAQGIEAWQQEAGVTQNGLPDMVTLFLMGQQIER</sequence>
<dbReference type="Proteomes" id="UP000755667">
    <property type="component" value="Unassembled WGS sequence"/>
</dbReference>
<dbReference type="EMBL" id="JAFBXF010000034">
    <property type="protein sequence ID" value="MBM2419896.1"/>
    <property type="molecule type" value="Genomic_DNA"/>
</dbReference>
<name>A0A9Q2PG72_9RHOB</name>
<dbReference type="Gene3D" id="1.10.101.10">
    <property type="entry name" value="PGBD-like superfamily/PGBD"/>
    <property type="match status" value="1"/>
</dbReference>
<feature type="chain" id="PRO_5040267267" evidence="1">
    <location>
        <begin position="23"/>
        <end position="202"/>
    </location>
</feature>
<comment type="caution">
    <text evidence="3">The sequence shown here is derived from an EMBL/GenBank/DDBJ whole genome shotgun (WGS) entry which is preliminary data.</text>
</comment>
<dbReference type="RefSeq" id="WP_138487867.1">
    <property type="nucleotide sequence ID" value="NZ_JAFBWU010000034.1"/>
</dbReference>
<gene>
    <name evidence="3" type="ORF">JQX41_23205</name>
    <name evidence="4" type="ORF">JQX48_23240</name>
</gene>
<reference evidence="3 6" key="1">
    <citation type="submission" date="2021-01" db="EMBL/GenBank/DDBJ databases">
        <title>Diatom-associated Roseobacters Show Island Model of Population Structure.</title>
        <authorList>
            <person name="Qu L."/>
            <person name="Feng X."/>
            <person name="Chen Y."/>
            <person name="Li L."/>
            <person name="Wang X."/>
            <person name="Hu Z."/>
            <person name="Wang H."/>
            <person name="Luo H."/>
        </authorList>
    </citation>
    <scope>NUCLEOTIDE SEQUENCE</scope>
    <source>
        <strain evidence="4 6">CC28-63</strain>
        <strain evidence="3">CC28-69</strain>
    </source>
</reference>
<feature type="domain" description="Peptidoglycan binding-like" evidence="2">
    <location>
        <begin position="140"/>
        <end position="193"/>
    </location>
</feature>
<dbReference type="Pfam" id="PF01471">
    <property type="entry name" value="PG_binding_1"/>
    <property type="match status" value="1"/>
</dbReference>
<accession>A0A9Q2PG72</accession>
<evidence type="ECO:0000256" key="1">
    <source>
        <dbReference type="SAM" id="SignalP"/>
    </source>
</evidence>
<proteinExistence type="predicted"/>
<keyword evidence="1" id="KW-0732">Signal</keyword>
<evidence type="ECO:0000313" key="4">
    <source>
        <dbReference type="EMBL" id="MBM2419896.1"/>
    </source>
</evidence>
<evidence type="ECO:0000313" key="6">
    <source>
        <dbReference type="Proteomes" id="UP000809440"/>
    </source>
</evidence>
<protein>
    <submittedName>
        <fullName evidence="3">Peptidoglycan-binding protein</fullName>
    </submittedName>
</protein>
<feature type="signal peptide" evidence="1">
    <location>
        <begin position="1"/>
        <end position="22"/>
    </location>
</feature>
<dbReference type="SUPFAM" id="SSF47090">
    <property type="entry name" value="PGBD-like"/>
    <property type="match status" value="1"/>
</dbReference>
<dbReference type="InterPro" id="IPR036366">
    <property type="entry name" value="PGBDSf"/>
</dbReference>
<organism evidence="3 5">
    <name type="scientific">Marivita cryptomonadis</name>
    <dbReference type="NCBI Taxonomy" id="505252"/>
    <lineage>
        <taxon>Bacteria</taxon>
        <taxon>Pseudomonadati</taxon>
        <taxon>Pseudomonadota</taxon>
        <taxon>Alphaproteobacteria</taxon>
        <taxon>Rhodobacterales</taxon>
        <taxon>Roseobacteraceae</taxon>
        <taxon>Marivita</taxon>
    </lineage>
</organism>
<evidence type="ECO:0000259" key="2">
    <source>
        <dbReference type="Pfam" id="PF01471"/>
    </source>
</evidence>